<dbReference type="RefSeq" id="WP_380135418.1">
    <property type="nucleotide sequence ID" value="NZ_JBHLUI010000003.1"/>
</dbReference>
<reference evidence="1 2" key="1">
    <citation type="submission" date="2024-09" db="EMBL/GenBank/DDBJ databases">
        <authorList>
            <person name="Sun Q."/>
            <person name="Mori K."/>
        </authorList>
    </citation>
    <scope>NUCLEOTIDE SEQUENCE [LARGE SCALE GENOMIC DNA]</scope>
    <source>
        <strain evidence="1 2">TISTR 1856</strain>
    </source>
</reference>
<protein>
    <submittedName>
        <fullName evidence="1">Uncharacterized protein</fullName>
    </submittedName>
</protein>
<gene>
    <name evidence="1" type="ORF">ACFFVI_08290</name>
</gene>
<evidence type="ECO:0000313" key="2">
    <source>
        <dbReference type="Proteomes" id="UP001589748"/>
    </source>
</evidence>
<dbReference type="EMBL" id="JBHMDM010000004">
    <property type="protein sequence ID" value="MFB9376966.1"/>
    <property type="molecule type" value="Genomic_DNA"/>
</dbReference>
<accession>A0ABV5LS97</accession>
<evidence type="ECO:0000313" key="1">
    <source>
        <dbReference type="EMBL" id="MFB9376966.1"/>
    </source>
</evidence>
<organism evidence="1 2">
    <name type="scientific">Kineococcus gynurae</name>
    <dbReference type="NCBI Taxonomy" id="452979"/>
    <lineage>
        <taxon>Bacteria</taxon>
        <taxon>Bacillati</taxon>
        <taxon>Actinomycetota</taxon>
        <taxon>Actinomycetes</taxon>
        <taxon>Kineosporiales</taxon>
        <taxon>Kineosporiaceae</taxon>
        <taxon>Kineococcus</taxon>
    </lineage>
</organism>
<comment type="caution">
    <text evidence="1">The sequence shown here is derived from an EMBL/GenBank/DDBJ whole genome shotgun (WGS) entry which is preliminary data.</text>
</comment>
<proteinExistence type="predicted"/>
<sequence length="323" mass="34193">MHYSLVSSPVLGFDLCRLPAGSAVADVLLRGLACTEGDLAILAAHHDAAGRARRWDAVRAAATAQPDVAQSLRRVESDLLGRGRSDGSELDADEGLVRVLRSSPLADADALVRLVHDDVLDWTWSPAVTEGGPRLRTTEAARAADVLADAAVSAYLADHLDDDLRRALAAPFVAALRELPEDFFASSPLDGPLEGMTCLLSTLGDLRADVRHVLDQLARLHGADRAALRAAAGTDRPCGTEWASAVHEASWAVHLTGRTRTAAAAQLLAVRAFRAGGLDATDGADGLWNIVSGVVHAEVVVDVLSYDARAILVRVWDSVFGRD</sequence>
<dbReference type="Proteomes" id="UP001589748">
    <property type="component" value="Unassembled WGS sequence"/>
</dbReference>
<keyword evidence="2" id="KW-1185">Reference proteome</keyword>
<name>A0ABV5LS97_9ACTN</name>